<dbReference type="GeneID" id="100904907"/>
<evidence type="ECO:0000313" key="2">
    <source>
        <dbReference type="Proteomes" id="UP000694867"/>
    </source>
</evidence>
<dbReference type="SUPFAM" id="SSF53474">
    <property type="entry name" value="alpha/beta-Hydrolases"/>
    <property type="match status" value="1"/>
</dbReference>
<dbReference type="AlphaFoldDB" id="A0AAJ6VYV7"/>
<dbReference type="KEGG" id="goe:100904907"/>
<dbReference type="CTD" id="5953"/>
<dbReference type="Gene3D" id="3.40.50.1820">
    <property type="entry name" value="alpha/beta hydrolase"/>
    <property type="match status" value="1"/>
</dbReference>
<sequence>MSKNFLWSLLGEESSAQQYQEADIVALDHAYARSWNSHPVSVHARPAVLLFVTKEQFHESRNRKNSMVLVDVESVSNKPQPVFYDQSKCKNMIDEVERHVRTQQKCIPDEIWDEDRVSRENWTRAQSSAFDRMYEILDQEKIARYCFESQSGQTSGFISRRTSLDKAARRVRQLFADTMWDQVLLQWLHSTIIENLPVSYCAIYVEILQTLNSKIPTLISKLFTRCSGGTFKQSIAVDSLLALLKRPWDPIAPLLCVNRPKKLPGPPVFIVVPSGLTQNPNFPRIKFWYNHLAHLGKLIAIPIPIVNEPHLTVAKQLEVTIGVVKNKVCEVKLQLPGRPIVLIGWNSGALVAIHTSLIESVSGVVCMGSPMAGLLGPKQLDDPILDSRTPVLFCVGQFDRSCSLDDLEDFRGYMKCETGVVVVGGADANLHMSNKHRRMWGLTQAMVDRCIVEELYTFLSQVLVNINCTPMSPIPPRGAHERKTEPVNSSQAAVASARTDGTPVSAPRKNRKRERSIDEDSFSYFFHNSTNKRGPGRPRVLKPSRQSTHGVKTSPVLEPCQTVTHAAATTATSVLTKELTQLKAVKPITAHVRASPTKNPISIGKLGSLSSLSQQGSLLISNPIRDEHRMVNPQDVLGMVPSDQ</sequence>
<evidence type="ECO:0000313" key="3">
    <source>
        <dbReference type="RefSeq" id="XP_003744382.1"/>
    </source>
</evidence>
<dbReference type="InterPro" id="IPR026555">
    <property type="entry name" value="NSL3/Tex30"/>
</dbReference>
<protein>
    <submittedName>
        <fullName evidence="3">KAT8 regulatory NSL complex subunit 3</fullName>
    </submittedName>
</protein>
<gene>
    <name evidence="3" type="primary">LOC100904907</name>
</gene>
<dbReference type="GO" id="GO:0044545">
    <property type="term" value="C:NSL complex"/>
    <property type="evidence" value="ECO:0007669"/>
    <property type="project" value="TreeGrafter"/>
</dbReference>
<dbReference type="GO" id="GO:0045944">
    <property type="term" value="P:positive regulation of transcription by RNA polymerase II"/>
    <property type="evidence" value="ECO:0007669"/>
    <property type="project" value="TreeGrafter"/>
</dbReference>
<dbReference type="InterPro" id="IPR029058">
    <property type="entry name" value="AB_hydrolase_fold"/>
</dbReference>
<proteinExistence type="predicted"/>
<organism evidence="2 3">
    <name type="scientific">Galendromus occidentalis</name>
    <name type="common">western predatory mite</name>
    <dbReference type="NCBI Taxonomy" id="34638"/>
    <lineage>
        <taxon>Eukaryota</taxon>
        <taxon>Metazoa</taxon>
        <taxon>Ecdysozoa</taxon>
        <taxon>Arthropoda</taxon>
        <taxon>Chelicerata</taxon>
        <taxon>Arachnida</taxon>
        <taxon>Acari</taxon>
        <taxon>Parasitiformes</taxon>
        <taxon>Mesostigmata</taxon>
        <taxon>Gamasina</taxon>
        <taxon>Phytoseioidea</taxon>
        <taxon>Phytoseiidae</taxon>
        <taxon>Typhlodrominae</taxon>
        <taxon>Galendromus</taxon>
    </lineage>
</organism>
<name>A0AAJ6VYV7_9ACAR</name>
<dbReference type="RefSeq" id="XP_003744382.1">
    <property type="nucleotide sequence ID" value="XM_003744334.2"/>
</dbReference>
<dbReference type="PANTHER" id="PTHR13136">
    <property type="entry name" value="TESTIS DEVELOPMENT PROTEIN PRTD"/>
    <property type="match status" value="1"/>
</dbReference>
<feature type="region of interest" description="Disordered" evidence="1">
    <location>
        <begin position="475"/>
        <end position="553"/>
    </location>
</feature>
<dbReference type="PANTHER" id="PTHR13136:SF16">
    <property type="entry name" value="KAT8 REGULATORY NSL COMPLEX SUBUNIT 3"/>
    <property type="match status" value="1"/>
</dbReference>
<keyword evidence="2" id="KW-1185">Reference proteome</keyword>
<dbReference type="Proteomes" id="UP000694867">
    <property type="component" value="Unplaced"/>
</dbReference>
<evidence type="ECO:0000256" key="1">
    <source>
        <dbReference type="SAM" id="MobiDB-lite"/>
    </source>
</evidence>
<accession>A0AAJ6VYV7</accession>
<reference evidence="3" key="1">
    <citation type="submission" date="2025-08" db="UniProtKB">
        <authorList>
            <consortium name="RefSeq"/>
        </authorList>
    </citation>
    <scope>IDENTIFICATION</scope>
</reference>